<organism evidence="2 3">
    <name type="scientific">Streptomyces noboritoensis</name>
    <dbReference type="NCBI Taxonomy" id="67337"/>
    <lineage>
        <taxon>Bacteria</taxon>
        <taxon>Bacillati</taxon>
        <taxon>Actinomycetota</taxon>
        <taxon>Actinomycetes</taxon>
        <taxon>Kitasatosporales</taxon>
        <taxon>Streptomycetaceae</taxon>
        <taxon>Streptomyces</taxon>
    </lineage>
</organism>
<dbReference type="CDD" id="cd00161">
    <property type="entry name" value="beta-trefoil_Ricin-like"/>
    <property type="match status" value="1"/>
</dbReference>
<evidence type="ECO:0000256" key="1">
    <source>
        <dbReference type="SAM" id="MobiDB-lite"/>
    </source>
</evidence>
<feature type="region of interest" description="Disordered" evidence="1">
    <location>
        <begin position="1"/>
        <end position="63"/>
    </location>
</feature>
<sequence length="63" mass="6723">MSAADGAPVVQRSRNGNPGQGWYGQLPPQGRSNAGRRSLPGSPARELASLLGSEHVPCRRRTR</sequence>
<protein>
    <submittedName>
        <fullName evidence="2">Uncharacterized protein</fullName>
    </submittedName>
</protein>
<name>A0ABV6TBD2_9ACTN</name>
<accession>A0ABV6TBD2</accession>
<evidence type="ECO:0000313" key="3">
    <source>
        <dbReference type="Proteomes" id="UP001589887"/>
    </source>
</evidence>
<evidence type="ECO:0000313" key="2">
    <source>
        <dbReference type="EMBL" id="MFC0842551.1"/>
    </source>
</evidence>
<dbReference type="EMBL" id="JBHMQV010000001">
    <property type="protein sequence ID" value="MFC0842551.1"/>
    <property type="molecule type" value="Genomic_DNA"/>
</dbReference>
<reference evidence="2 3" key="1">
    <citation type="submission" date="2024-09" db="EMBL/GenBank/DDBJ databases">
        <authorList>
            <person name="Sun Q."/>
            <person name="Mori K."/>
        </authorList>
    </citation>
    <scope>NUCLEOTIDE SEQUENCE [LARGE SCALE GENOMIC DNA]</scope>
    <source>
        <strain evidence="2 3">JCM 4557</strain>
    </source>
</reference>
<gene>
    <name evidence="2" type="ORF">ACFH04_02225</name>
</gene>
<proteinExistence type="predicted"/>
<comment type="caution">
    <text evidence="2">The sequence shown here is derived from an EMBL/GenBank/DDBJ whole genome shotgun (WGS) entry which is preliminary data.</text>
</comment>
<dbReference type="Proteomes" id="UP001589887">
    <property type="component" value="Unassembled WGS sequence"/>
</dbReference>
<keyword evidence="3" id="KW-1185">Reference proteome</keyword>
<dbReference type="RefSeq" id="WP_394316392.1">
    <property type="nucleotide sequence ID" value="NZ_JBHMQV010000001.1"/>
</dbReference>